<keyword evidence="1" id="KW-0233">DNA recombination</keyword>
<proteinExistence type="predicted"/>
<dbReference type="SUPFAM" id="SSF56349">
    <property type="entry name" value="DNA breaking-rejoining enzymes"/>
    <property type="match status" value="1"/>
</dbReference>
<dbReference type="GO" id="GO:0003677">
    <property type="term" value="F:DNA binding"/>
    <property type="evidence" value="ECO:0007669"/>
    <property type="project" value="InterPro"/>
</dbReference>
<dbReference type="InterPro" id="IPR011010">
    <property type="entry name" value="DNA_brk_join_enz"/>
</dbReference>
<protein>
    <submittedName>
        <fullName evidence="2">Tyrosine-type recombinase/integrase</fullName>
    </submittedName>
</protein>
<dbReference type="RefSeq" id="WP_148065963.1">
    <property type="nucleotide sequence ID" value="NZ_VRYZ01000010.1"/>
</dbReference>
<dbReference type="GO" id="GO:0015074">
    <property type="term" value="P:DNA integration"/>
    <property type="evidence" value="ECO:0007669"/>
    <property type="project" value="InterPro"/>
</dbReference>
<gene>
    <name evidence="2" type="ORF">FVW59_19005</name>
</gene>
<reference evidence="2 3" key="1">
    <citation type="submission" date="2019-08" db="EMBL/GenBank/DDBJ databases">
        <title>Parahaliea maris sp. nov., isolated from the surface seawater.</title>
        <authorList>
            <person name="Liu Y."/>
        </authorList>
    </citation>
    <scope>NUCLEOTIDE SEQUENCE [LARGE SCALE GENOMIC DNA]</scope>
    <source>
        <strain evidence="2 3">S2-26</strain>
    </source>
</reference>
<dbReference type="GO" id="GO:0006310">
    <property type="term" value="P:DNA recombination"/>
    <property type="evidence" value="ECO:0007669"/>
    <property type="project" value="UniProtKB-KW"/>
</dbReference>
<comment type="caution">
    <text evidence="2">The sequence shown here is derived from an EMBL/GenBank/DDBJ whole genome shotgun (WGS) entry which is preliminary data.</text>
</comment>
<dbReference type="Proteomes" id="UP000321933">
    <property type="component" value="Unassembled WGS sequence"/>
</dbReference>
<evidence type="ECO:0000313" key="2">
    <source>
        <dbReference type="EMBL" id="TXS89212.1"/>
    </source>
</evidence>
<keyword evidence="3" id="KW-1185">Reference proteome</keyword>
<name>A0A5C8ZN80_9GAMM</name>
<organism evidence="2 3">
    <name type="scientific">Parahaliea aestuarii</name>
    <dbReference type="NCBI Taxonomy" id="1852021"/>
    <lineage>
        <taxon>Bacteria</taxon>
        <taxon>Pseudomonadati</taxon>
        <taxon>Pseudomonadota</taxon>
        <taxon>Gammaproteobacteria</taxon>
        <taxon>Cellvibrionales</taxon>
        <taxon>Halieaceae</taxon>
        <taxon>Parahaliea</taxon>
    </lineage>
</organism>
<dbReference type="Gene3D" id="1.10.443.10">
    <property type="entry name" value="Intergrase catalytic core"/>
    <property type="match status" value="1"/>
</dbReference>
<evidence type="ECO:0000313" key="3">
    <source>
        <dbReference type="Proteomes" id="UP000321933"/>
    </source>
</evidence>
<evidence type="ECO:0000256" key="1">
    <source>
        <dbReference type="ARBA" id="ARBA00023172"/>
    </source>
</evidence>
<dbReference type="InterPro" id="IPR013762">
    <property type="entry name" value="Integrase-like_cat_sf"/>
</dbReference>
<dbReference type="OrthoDB" id="6125299at2"/>
<accession>A0A5C8ZN80</accession>
<dbReference type="EMBL" id="VRYZ01000010">
    <property type="protein sequence ID" value="TXS89212.1"/>
    <property type="molecule type" value="Genomic_DNA"/>
</dbReference>
<sequence>MDKPLSENYPTSDFLAEIPVIALSHYEKACALADGCLAEIHNAYVTYTLVLQQFATLARPVNGMFPHITDLDLENGLILLQDKVTIEVRPFRLVAMPGFSVQQWHHYIRHLEALATKILSHDRESLVGRSIIHHIRGNENPMVPFCFYLQKDLKSTLEIKKGNLDDHYAEAFGLASNCARSIFSTEVSERGVSGTVISICLGHNDANGLEDDFGARSFRTPVMDLPRLASRLGNYLPGPGWQSVESPLIRQGGRRRRKLDLLPPTNSPHDTVPFGYEARAARRTRTKRHVNRIVRQCFQAYFEEHEVKSGRTQWDAKTVGALRDRISRDCESAGVNISWGLRILYTFAAQQRRKQGYFGGIRARMPIEPEPSPFHQDSLQKYLRITRLRAAFDTYLKQAGQKDSLPTAAKRAAELVVHIALEGLCGHAGRLCAVTAALFSDRFQVGGLPYLHLSNKSLGEQALVPHRVFLDGKAHMLVSGLVRLHSGNEYPGIEAIKKYLEELWETLHGDLAKPDEIWESWAALSREAALLELPGVYREIVARAVPSRTLPEKRFRQLILQTTMSIAESEVVAPPPLITARQQVAPAIRQGEKQALEQYRKWLGEQVASIRCETDRANKLSEAQKASLSYRLKQYPATDEGLVVAALINWGLRLCEGKTLFGSSVKFSTVVSYQKQVIRVLRRAQEIDDIQHWQPNDFEDFYLDTVERHQQAGQKLAGRLMDFDVEIGALLGREEGLDWSSIISNTANDPDRLEQRIDANIITEAEYTAALDAIARLPECSELHSAQISFLLILGFRFGLRWSEAFFLEVRDLQYSRKFVELFVQIRKNRFRELKSLSATRRVPLVGALSDRETSSISTVLGHAETWRQENPLALLMQRSGGCDDRIDEGEAAQVINTTLKRVSGDRTLRYHHGRHTFASRLMTVALIERTSEEYVSVLHHLAPNHYYGETALENLWHQEASLTQKLNCIAEVIGHKGIVPTTVGSYVHVHDLILRNVHRSRRGSAEVEATALSYMLGVKRAAIRQARSRAAQEGRPFDPIKTYFKKANGFDQIDEKKPPVNDRLAKVPPGDSRTYTIHEVFDLLQGFARETSSLLAGEAGLISRPMFELCQLAQSIERQSGYTGFNLYVLTEGKRVVPLPRQDLLKAPNQNECERVRRMLSVFGERWQIWSEAEREIAQVTIREWTKANQPRAAYLLFEDSHSLGAFLHGLSIFGVPHYTWEVLVPKGCESLREDWSDVCPDVFNYYIRRDHVVRQLPGASPVYQAARLGLRLKNPIGRALDRGDFRRYMFVIATFLAHKSPRYRVTELLSMSCKGSIFREMC</sequence>